<dbReference type="EMBL" id="KI674569">
    <property type="protein sequence ID" value="ETL33206.1"/>
    <property type="molecule type" value="Genomic_DNA"/>
</dbReference>
<sequence length="50" mass="5545">MVATHSLASQDLHTSSGPHNFNVQSLLDVTQPFLVGITRYRYFLLLVGLS</sequence>
<name>W2IGC1_PHYNI</name>
<dbReference type="Proteomes" id="UP000053864">
    <property type="component" value="Unassembled WGS sequence"/>
</dbReference>
<accession>W2IGC1</accession>
<evidence type="ECO:0000313" key="1">
    <source>
        <dbReference type="EMBL" id="ETL33206.1"/>
    </source>
</evidence>
<proteinExistence type="predicted"/>
<reference evidence="1" key="1">
    <citation type="submission" date="2013-11" db="EMBL/GenBank/DDBJ databases">
        <title>The Genome Sequence of Phytophthora parasitica CJ05E6.</title>
        <authorList>
            <consortium name="The Broad Institute Genomics Platform"/>
            <person name="Russ C."/>
            <person name="Tyler B."/>
            <person name="Panabieres F."/>
            <person name="Shan W."/>
            <person name="Tripathy S."/>
            <person name="Grunwald N."/>
            <person name="Machado M."/>
            <person name="Johnson C.S."/>
            <person name="Arredondo F."/>
            <person name="Hong C."/>
            <person name="Coffey M."/>
            <person name="Young S.K."/>
            <person name="Zeng Q."/>
            <person name="Gargeya S."/>
            <person name="Fitzgerald M."/>
            <person name="Abouelleil A."/>
            <person name="Alvarado L."/>
            <person name="Chapman S.B."/>
            <person name="Gainer-Dewar J."/>
            <person name="Goldberg J."/>
            <person name="Griggs A."/>
            <person name="Gujja S."/>
            <person name="Hansen M."/>
            <person name="Howarth C."/>
            <person name="Imamovic A."/>
            <person name="Ireland A."/>
            <person name="Larimer J."/>
            <person name="McCowan C."/>
            <person name="Murphy C."/>
            <person name="Pearson M."/>
            <person name="Poon T.W."/>
            <person name="Priest M."/>
            <person name="Roberts A."/>
            <person name="Saif S."/>
            <person name="Shea T."/>
            <person name="Sykes S."/>
            <person name="Wortman J."/>
            <person name="Nusbaum C."/>
            <person name="Birren B."/>
        </authorList>
    </citation>
    <scope>NUCLEOTIDE SEQUENCE [LARGE SCALE GENOMIC DNA]</scope>
    <source>
        <strain evidence="1">CJ05E6</strain>
    </source>
</reference>
<dbReference type="AlphaFoldDB" id="W2IGC1"/>
<gene>
    <name evidence="1" type="ORF">L916_14282</name>
</gene>
<protein>
    <submittedName>
        <fullName evidence="1">Uncharacterized protein</fullName>
    </submittedName>
</protein>
<organism evidence="1">
    <name type="scientific">Phytophthora nicotianae</name>
    <name type="common">Potato buckeye rot agent</name>
    <name type="synonym">Phytophthora parasitica</name>
    <dbReference type="NCBI Taxonomy" id="4792"/>
    <lineage>
        <taxon>Eukaryota</taxon>
        <taxon>Sar</taxon>
        <taxon>Stramenopiles</taxon>
        <taxon>Oomycota</taxon>
        <taxon>Peronosporomycetes</taxon>
        <taxon>Peronosporales</taxon>
        <taxon>Peronosporaceae</taxon>
        <taxon>Phytophthora</taxon>
    </lineage>
</organism>